<keyword evidence="2" id="KW-0540">Nuclease</keyword>
<evidence type="ECO:0000259" key="1">
    <source>
        <dbReference type="PROSITE" id="PS51192"/>
    </source>
</evidence>
<dbReference type="PATRIC" id="fig|1337887.3.peg.3127"/>
<dbReference type="Gene3D" id="3.40.50.300">
    <property type="entry name" value="P-loop containing nucleotide triphosphate hydrolases"/>
    <property type="match status" value="2"/>
</dbReference>
<keyword evidence="2" id="KW-0255">Endonuclease</keyword>
<name>U4V9P3_9HYPH</name>
<dbReference type="GO" id="GO:0016787">
    <property type="term" value="F:hydrolase activity"/>
    <property type="evidence" value="ECO:0007669"/>
    <property type="project" value="InterPro"/>
</dbReference>
<dbReference type="Pfam" id="PF13588">
    <property type="entry name" value="HSDR_N_2"/>
    <property type="match status" value="1"/>
</dbReference>
<accession>U4V9P3</accession>
<dbReference type="EMBL" id="ASXJ01000173">
    <property type="protein sequence ID" value="ERM01364.1"/>
    <property type="molecule type" value="Genomic_DNA"/>
</dbReference>
<dbReference type="PANTHER" id="PTHR47396">
    <property type="entry name" value="TYPE I RESTRICTION ENZYME ECOKI R PROTEIN"/>
    <property type="match status" value="1"/>
</dbReference>
<dbReference type="AlphaFoldDB" id="U4V9P3"/>
<proteinExistence type="predicted"/>
<protein>
    <submittedName>
        <fullName evidence="2">Type III restriction endonuclease subunit R</fullName>
    </submittedName>
</protein>
<dbReference type="PANTHER" id="PTHR47396:SF1">
    <property type="entry name" value="ATP-DEPENDENT HELICASE IRC3-RELATED"/>
    <property type="match status" value="1"/>
</dbReference>
<evidence type="ECO:0000313" key="2">
    <source>
        <dbReference type="EMBL" id="ERM01364.1"/>
    </source>
</evidence>
<dbReference type="GO" id="GO:0005829">
    <property type="term" value="C:cytosol"/>
    <property type="evidence" value="ECO:0007669"/>
    <property type="project" value="TreeGrafter"/>
</dbReference>
<dbReference type="SUPFAM" id="SSF52540">
    <property type="entry name" value="P-loop containing nucleoside triphosphate hydrolases"/>
    <property type="match status" value="2"/>
</dbReference>
<dbReference type="InterPro" id="IPR027417">
    <property type="entry name" value="P-loop_NTPase"/>
</dbReference>
<organism evidence="2 3">
    <name type="scientific">Brucella intermedia 229E</name>
    <dbReference type="NCBI Taxonomy" id="1337887"/>
    <lineage>
        <taxon>Bacteria</taxon>
        <taxon>Pseudomonadati</taxon>
        <taxon>Pseudomonadota</taxon>
        <taxon>Alphaproteobacteria</taxon>
        <taxon>Hyphomicrobiales</taxon>
        <taxon>Brucellaceae</taxon>
        <taxon>Brucella/Ochrobactrum group</taxon>
        <taxon>Brucella</taxon>
    </lineage>
</organism>
<dbReference type="GO" id="GO:0003677">
    <property type="term" value="F:DNA binding"/>
    <property type="evidence" value="ECO:0007669"/>
    <property type="project" value="InterPro"/>
</dbReference>
<comment type="caution">
    <text evidence="2">The sequence shown here is derived from an EMBL/GenBank/DDBJ whole genome shotgun (WGS) entry which is preliminary data.</text>
</comment>
<dbReference type="PROSITE" id="PS51192">
    <property type="entry name" value="HELICASE_ATP_BIND_1"/>
    <property type="match status" value="1"/>
</dbReference>
<dbReference type="Pfam" id="PF04851">
    <property type="entry name" value="ResIII"/>
    <property type="match status" value="1"/>
</dbReference>
<keyword evidence="2" id="KW-0378">Hydrolase</keyword>
<dbReference type="InterPro" id="IPR014001">
    <property type="entry name" value="Helicase_ATP-bd"/>
</dbReference>
<sequence>MRKEAAARIKINRLLEAAGWRFFDDLNGGAANVVLEPNVKLKPEHIESLGEDFENSAKGFIDFLLLDKDGKPLIVLEAKSEDKDPRIGKEQARKYARAQNARFVILSNGNIHYLWDLEQGNPTVISAFPGPDEIKNHYAFEPNAERLFAEKVERDFIVLTQMPGYANEAAWKNEAERESFVEKQKLRFLRPYQERAIQEIQKSAKKGATRFLFEMATGTGKTLTSAAVIKLFLKTRNAKRVLFLVDRLELETQADKAFKAYLKNDFTSIIYKEQRDDWRKADIVVTTVQSLLFNDKYRRLFSPTDFDLVISDEAHRSIGGNARAVFEYFIGYKLGLTATPKDYLKQSKKDKPKERDPREAERRMMLDTYRTFGCESGDPTFRYSLLDGVREGFLINPYVIDARTGVTTKLLSDEGFTIETTAEDGTENKEAFGGRDFEKRFFSEATNRAFCRALLENGLRDPISGEFGKAIAFAVSQNHALKITEILNELAEQLWPGCYQSDFAMQVTSDIPASQQMTINFANNNLGGHTGFVENYRTSKARVCVTVGMMTTGYDCPDILNLALMRPIFSPSDFVQMKGGRGTRKHNFAEELFDPARKAALGGDVQKASYRLFDFFANCEFFEEKFDYDQALALPKPAAMPLSNGGDDGSAIASKPTIYEFLEPDQVVYQVEEQIGLEGMRIDRELFQKFEETARSDPKLAELVEQRDWDAATRHVVEELFDKPSEFFSLEKLRRAAGVDRRISVRELVEKAFGFIPKFKNKGELIDDEFQKFLVDQKPEEADRIREMRYFFEAYIRDAKVRALIDAGHFADLNVNPSFTTRDLKEVPAPPWRQAHSRIHQGLRVPEPPLYVMKARNARSRYQTPN</sequence>
<dbReference type="GO" id="GO:0004519">
    <property type="term" value="F:endonuclease activity"/>
    <property type="evidence" value="ECO:0007669"/>
    <property type="project" value="UniProtKB-KW"/>
</dbReference>
<dbReference type="GO" id="GO:0005524">
    <property type="term" value="F:ATP binding"/>
    <property type="evidence" value="ECO:0007669"/>
    <property type="project" value="InterPro"/>
</dbReference>
<reference evidence="2 3" key="1">
    <citation type="journal article" date="2014" name="FEMS Microbiol. Lett.">
        <title>Genome sequencing analysis reveals virulence-related gene content of Ochrobactrum intermedium strain 229E, a urease-positive strain isolated from the human gastric niche.</title>
        <authorList>
            <person name="Kulkarni G.J."/>
            <person name="Shetty S."/>
            <person name="Dharne M.S."/>
            <person name="Shouche Y.S."/>
        </authorList>
    </citation>
    <scope>NUCLEOTIDE SEQUENCE [LARGE SCALE GENOMIC DNA]</scope>
    <source>
        <strain evidence="2 3">229E</strain>
    </source>
</reference>
<evidence type="ECO:0000313" key="3">
    <source>
        <dbReference type="Proteomes" id="UP000016842"/>
    </source>
</evidence>
<dbReference type="Gene3D" id="3.90.1570.30">
    <property type="match status" value="1"/>
</dbReference>
<dbReference type="SMART" id="SM00487">
    <property type="entry name" value="DEXDc"/>
    <property type="match status" value="1"/>
</dbReference>
<dbReference type="InterPro" id="IPR029464">
    <property type="entry name" value="HSDR_N"/>
</dbReference>
<dbReference type="InterPro" id="IPR050742">
    <property type="entry name" value="Helicase_Restrict-Modif_Enz"/>
</dbReference>
<dbReference type="InterPro" id="IPR006935">
    <property type="entry name" value="Helicase/UvrB_N"/>
</dbReference>
<gene>
    <name evidence="2" type="ORF">Q644_21985</name>
</gene>
<dbReference type="Proteomes" id="UP000016842">
    <property type="component" value="Unassembled WGS sequence"/>
</dbReference>
<feature type="domain" description="Helicase ATP-binding" evidence="1">
    <location>
        <begin position="202"/>
        <end position="358"/>
    </location>
</feature>
<dbReference type="CDD" id="cd18032">
    <property type="entry name" value="DEXHc_RE_I_III_res"/>
    <property type="match status" value="1"/>
</dbReference>